<evidence type="ECO:0000256" key="1">
    <source>
        <dbReference type="SAM" id="Phobius"/>
    </source>
</evidence>
<protein>
    <recommendedName>
        <fullName evidence="4">NAD(FAD)-dependent dehydrogenase</fullName>
    </recommendedName>
</protein>
<evidence type="ECO:0000313" key="3">
    <source>
        <dbReference type="Proteomes" id="UP000037109"/>
    </source>
</evidence>
<dbReference type="STRING" id="1459.AF332_10615"/>
<dbReference type="RefSeq" id="WP_053434571.1">
    <property type="nucleotide sequence ID" value="NZ_LGUF01000007.1"/>
</dbReference>
<gene>
    <name evidence="2" type="ORF">AF332_10615</name>
</gene>
<comment type="caution">
    <text evidence="2">The sequence shown here is derived from an EMBL/GenBank/DDBJ whole genome shotgun (WGS) entry which is preliminary data.</text>
</comment>
<dbReference type="InterPro" id="IPR020076">
    <property type="entry name" value="DUF2768"/>
</dbReference>
<keyword evidence="1" id="KW-1133">Transmembrane helix</keyword>
<keyword evidence="3" id="KW-1185">Reference proteome</keyword>
<dbReference type="PATRIC" id="fig|1459.3.peg.2262"/>
<dbReference type="Proteomes" id="UP000037109">
    <property type="component" value="Unassembled WGS sequence"/>
</dbReference>
<dbReference type="OrthoDB" id="2476435at2"/>
<keyword evidence="1" id="KW-0812">Transmembrane</keyword>
<proteinExistence type="predicted"/>
<reference evidence="3" key="1">
    <citation type="submission" date="2015-07" db="EMBL/GenBank/DDBJ databases">
        <title>Fjat-10036 dsm4.</title>
        <authorList>
            <person name="Liu B."/>
            <person name="Wang J."/>
            <person name="Zhu Y."/>
            <person name="Liu G."/>
            <person name="Chen Q."/>
            <person name="Chen Z."/>
            <person name="Lan J."/>
            <person name="Che J."/>
            <person name="Ge C."/>
            <person name="Shi H."/>
            <person name="Pan Z."/>
            <person name="Liu X."/>
        </authorList>
    </citation>
    <scope>NUCLEOTIDE SEQUENCE [LARGE SCALE GENOMIC DNA]</scope>
    <source>
        <strain evidence="3">DSM 4</strain>
    </source>
</reference>
<sequence length="67" mass="7380">MSPALMKMWISLASMGFMFLSIILIYLSRYKLKAGLFKAITAIIAYFLMIVSGIIIVLVVFSGPTSS</sequence>
<dbReference type="EMBL" id="LGUF01000007">
    <property type="protein sequence ID" value="KON87225.1"/>
    <property type="molecule type" value="Genomic_DNA"/>
</dbReference>
<feature type="transmembrane region" description="Helical" evidence="1">
    <location>
        <begin position="6"/>
        <end position="27"/>
    </location>
</feature>
<dbReference type="Pfam" id="PF10966">
    <property type="entry name" value="DUF2768"/>
    <property type="match status" value="1"/>
</dbReference>
<evidence type="ECO:0000313" key="2">
    <source>
        <dbReference type="EMBL" id="KON87225.1"/>
    </source>
</evidence>
<evidence type="ECO:0008006" key="4">
    <source>
        <dbReference type="Google" id="ProtNLM"/>
    </source>
</evidence>
<organism evidence="2 3">
    <name type="scientific">Sporosarcina globispora</name>
    <name type="common">Bacillus globisporus</name>
    <dbReference type="NCBI Taxonomy" id="1459"/>
    <lineage>
        <taxon>Bacteria</taxon>
        <taxon>Bacillati</taxon>
        <taxon>Bacillota</taxon>
        <taxon>Bacilli</taxon>
        <taxon>Bacillales</taxon>
        <taxon>Caryophanaceae</taxon>
        <taxon>Sporosarcina</taxon>
    </lineage>
</organism>
<name>A0A0M0GBE1_SPOGL</name>
<feature type="transmembrane region" description="Helical" evidence="1">
    <location>
        <begin position="39"/>
        <end position="61"/>
    </location>
</feature>
<dbReference type="AlphaFoldDB" id="A0A0M0GBE1"/>
<accession>A0A0M0GBE1</accession>
<keyword evidence="1" id="KW-0472">Membrane</keyword>